<evidence type="ECO:0000313" key="2">
    <source>
        <dbReference type="Proteomes" id="UP000607653"/>
    </source>
</evidence>
<comment type="caution">
    <text evidence="1">The sequence shown here is derived from an EMBL/GenBank/DDBJ whole genome shotgun (WGS) entry which is preliminary data.</text>
</comment>
<name>A0A822Y156_NELNU</name>
<gene>
    <name evidence="1" type="ORF">HUJ06_024841</name>
</gene>
<dbReference type="Proteomes" id="UP000607653">
    <property type="component" value="Unassembled WGS sequence"/>
</dbReference>
<organism evidence="1 2">
    <name type="scientific">Nelumbo nucifera</name>
    <name type="common">Sacred lotus</name>
    <dbReference type="NCBI Taxonomy" id="4432"/>
    <lineage>
        <taxon>Eukaryota</taxon>
        <taxon>Viridiplantae</taxon>
        <taxon>Streptophyta</taxon>
        <taxon>Embryophyta</taxon>
        <taxon>Tracheophyta</taxon>
        <taxon>Spermatophyta</taxon>
        <taxon>Magnoliopsida</taxon>
        <taxon>Proteales</taxon>
        <taxon>Nelumbonaceae</taxon>
        <taxon>Nelumbo</taxon>
    </lineage>
</organism>
<reference evidence="1 2" key="1">
    <citation type="journal article" date="2020" name="Mol. Biol. Evol.">
        <title>Distinct Expression and Methylation Patterns for Genes with Different Fates following a Single Whole-Genome Duplication in Flowering Plants.</title>
        <authorList>
            <person name="Shi T."/>
            <person name="Rahmani R.S."/>
            <person name="Gugger P.F."/>
            <person name="Wang M."/>
            <person name="Li H."/>
            <person name="Zhang Y."/>
            <person name="Li Z."/>
            <person name="Wang Q."/>
            <person name="Van de Peer Y."/>
            <person name="Marchal K."/>
            <person name="Chen J."/>
        </authorList>
    </citation>
    <scope>NUCLEOTIDE SEQUENCE [LARGE SCALE GENOMIC DNA]</scope>
    <source>
        <tissue evidence="1">Leaf</tissue>
    </source>
</reference>
<proteinExistence type="predicted"/>
<dbReference type="EMBL" id="DUZY01000001">
    <property type="protein sequence ID" value="DAD23378.1"/>
    <property type="molecule type" value="Genomic_DNA"/>
</dbReference>
<keyword evidence="2" id="KW-1185">Reference proteome</keyword>
<evidence type="ECO:0000313" key="1">
    <source>
        <dbReference type="EMBL" id="DAD23378.1"/>
    </source>
</evidence>
<dbReference type="PANTHER" id="PTHR48475:SF1">
    <property type="entry name" value="RNASE H TYPE-1 DOMAIN-CONTAINING PROTEIN"/>
    <property type="match status" value="1"/>
</dbReference>
<sequence>MEPVLLIEVQVPSRRILMEDALSEEDWLQIRAEELLNVDEKRLQALCHIKSYQERIAKGFSKKVRPREFQPGDLVLKAIIGDCPDTRGKFKPNWEGPYVIKEVLPGYAVRLVDLDRNELPKPTNVDRIKKYYA</sequence>
<dbReference type="PANTHER" id="PTHR48475">
    <property type="entry name" value="RIBONUCLEASE H"/>
    <property type="match status" value="1"/>
</dbReference>
<accession>A0A822Y156</accession>
<protein>
    <submittedName>
        <fullName evidence="1">Uncharacterized protein</fullName>
    </submittedName>
</protein>
<dbReference type="AlphaFoldDB" id="A0A822Y156"/>